<dbReference type="RefSeq" id="YP_010754825.1">
    <property type="nucleotide sequence ID" value="NC_073464.1"/>
</dbReference>
<dbReference type="InterPro" id="IPR056964">
    <property type="entry name" value="Phage_holin"/>
</dbReference>
<keyword evidence="3" id="KW-1185">Reference proteome</keyword>
<evidence type="ECO:0000256" key="1">
    <source>
        <dbReference type="SAM" id="Phobius"/>
    </source>
</evidence>
<keyword evidence="1" id="KW-0812">Transmembrane</keyword>
<feature type="transmembrane region" description="Helical" evidence="1">
    <location>
        <begin position="62"/>
        <end position="83"/>
    </location>
</feature>
<accession>A0A4Y6EM33</accession>
<feature type="transmembrane region" description="Helical" evidence="1">
    <location>
        <begin position="33"/>
        <end position="50"/>
    </location>
</feature>
<reference evidence="2 3" key="1">
    <citation type="submission" date="2019-05" db="EMBL/GenBank/DDBJ databases">
        <authorList>
            <person name="Kim R."/>
            <person name="Haleblian K.L."/>
            <person name="Torres C.-L.T."/>
            <person name="Chong M.Y."/>
            <person name="Duong K."/>
            <person name="Lee C."/>
            <person name="Lai L.T."/>
            <person name="Ballew A.S."/>
            <person name="Ly A.M."/>
            <person name="Wu S."/>
            <person name="Ngo R.T."/>
            <person name="Freise A.C."/>
            <person name="Reddi K."/>
            <person name="Moberg-Parker J."/>
            <person name="Garlena R.A."/>
            <person name="Russell D.A."/>
            <person name="Pope W.H."/>
            <person name="Jacobs-Sera D."/>
            <person name="Hatfull G.F."/>
        </authorList>
    </citation>
    <scope>NUCLEOTIDE SEQUENCE [LARGE SCALE GENOMIC DNA]</scope>
</reference>
<proteinExistence type="predicted"/>
<name>A0A4Y6EM33_9CAUD</name>
<sequence>MRAVYGIGTLALLAVLASDLWLDIEYGPAANWSLTLVTAMLVAFTVLYGVRSNWKSNRIGRVVFTKCVFLSLVLIQGTVSAWGGSDYPYRDVIRFVIYAFGAIAYAPMLITLLLQQQQDRRERR</sequence>
<protein>
    <submittedName>
        <fullName evidence="2">Membrane protein</fullName>
    </submittedName>
</protein>
<evidence type="ECO:0000313" key="3">
    <source>
        <dbReference type="Proteomes" id="UP000318419"/>
    </source>
</evidence>
<dbReference type="GeneID" id="80019426"/>
<dbReference type="Proteomes" id="UP000318419">
    <property type="component" value="Genome"/>
</dbReference>
<dbReference type="Pfam" id="PF23778">
    <property type="entry name" value="Phage_holin_2"/>
    <property type="match status" value="1"/>
</dbReference>
<dbReference type="EMBL" id="MK977707">
    <property type="protein sequence ID" value="QDF19768.1"/>
    <property type="molecule type" value="Genomic_DNA"/>
</dbReference>
<evidence type="ECO:0000313" key="2">
    <source>
        <dbReference type="EMBL" id="QDF19768.1"/>
    </source>
</evidence>
<dbReference type="KEGG" id="vg:80019426"/>
<organism evidence="2 3">
    <name type="scientific">Mycobacterium phage LilSpotty</name>
    <dbReference type="NCBI Taxonomy" id="2588512"/>
    <lineage>
        <taxon>Viruses</taxon>
        <taxon>Duplodnaviria</taxon>
        <taxon>Heunggongvirae</taxon>
        <taxon>Uroviricota</taxon>
        <taxon>Caudoviricetes</taxon>
        <taxon>Lilspottyvirus</taxon>
        <taxon>Lilspottyvirus lilspotty</taxon>
    </lineage>
</organism>
<gene>
    <name evidence="2" type="primary">36</name>
    <name evidence="2" type="ORF">SEA_LILSPOTTY_36</name>
</gene>
<keyword evidence="1" id="KW-1133">Transmembrane helix</keyword>
<feature type="transmembrane region" description="Helical" evidence="1">
    <location>
        <begin position="95"/>
        <end position="114"/>
    </location>
</feature>
<keyword evidence="1" id="KW-0472">Membrane</keyword>